<evidence type="ECO:0000313" key="5">
    <source>
        <dbReference type="Proteomes" id="UP000027100"/>
    </source>
</evidence>
<reference evidence="4 5" key="1">
    <citation type="journal article" date="2014" name="Antonie Van Leeuwenhoek">
        <title>Hyphomonas beringensis sp. nov. and Hyphomonas chukchiensis sp. nov., isolated from surface seawater of the Bering Sea and Chukchi Sea.</title>
        <authorList>
            <person name="Li C."/>
            <person name="Lai Q."/>
            <person name="Li G."/>
            <person name="Dong C."/>
            <person name="Wang J."/>
            <person name="Liao Y."/>
            <person name="Shao Z."/>
        </authorList>
    </citation>
    <scope>NUCLEOTIDE SEQUENCE [LARGE SCALE GENOMIC DNA]</scope>
    <source>
        <strain evidence="4 5">PS728</strain>
    </source>
</reference>
<feature type="domain" description="DSBA-like thioredoxin" evidence="3">
    <location>
        <begin position="7"/>
        <end position="195"/>
    </location>
</feature>
<dbReference type="GO" id="GO:1901170">
    <property type="term" value="P:naphthalene catabolic process"/>
    <property type="evidence" value="ECO:0007669"/>
    <property type="project" value="InterPro"/>
</dbReference>
<dbReference type="EMBL" id="ARYM01000033">
    <property type="protein sequence ID" value="KCZ96802.1"/>
    <property type="molecule type" value="Genomic_DNA"/>
</dbReference>
<sequence>MKAAVPIEFWFDFSSGYAYFAALEIDALGARVGRAVLWRPYMLGTAFKVTGMRGLSSTPVKGDYARHDWARAARRLGVPFAPPPDHPKIALPATRAFYWIEANHPGHEAPFARDVFRRYYSGALDTSDPDAVAGLAPALGLDRAALRAGLEASAIKERARALGDAAVARGIFGSPFFMIDGEPFWGWDRLPMLEDWARSGGW</sequence>
<evidence type="ECO:0000256" key="2">
    <source>
        <dbReference type="PIRSR" id="PIRSR006386-1"/>
    </source>
</evidence>
<dbReference type="SUPFAM" id="SSF52833">
    <property type="entry name" value="Thioredoxin-like"/>
    <property type="match status" value="1"/>
</dbReference>
<organism evidence="4 5">
    <name type="scientific">Hyphomonas polymorpha PS728</name>
    <dbReference type="NCBI Taxonomy" id="1280954"/>
    <lineage>
        <taxon>Bacteria</taxon>
        <taxon>Pseudomonadati</taxon>
        <taxon>Pseudomonadota</taxon>
        <taxon>Alphaproteobacteria</taxon>
        <taxon>Hyphomonadales</taxon>
        <taxon>Hyphomonadaceae</taxon>
        <taxon>Hyphomonas</taxon>
    </lineage>
</organism>
<evidence type="ECO:0000256" key="1">
    <source>
        <dbReference type="PIRNR" id="PIRNR006386"/>
    </source>
</evidence>
<accession>A0A062VFN8</accession>
<dbReference type="InterPro" id="IPR051924">
    <property type="entry name" value="GST_Kappa/NadH"/>
</dbReference>
<dbReference type="GO" id="GO:0004602">
    <property type="term" value="F:glutathione peroxidase activity"/>
    <property type="evidence" value="ECO:0007669"/>
    <property type="project" value="TreeGrafter"/>
</dbReference>
<dbReference type="OrthoDB" id="5244108at2"/>
<evidence type="ECO:0000313" key="4">
    <source>
        <dbReference type="EMBL" id="KCZ96802.1"/>
    </source>
</evidence>
<keyword evidence="1 4" id="KW-0413">Isomerase</keyword>
<dbReference type="EC" id="5.99.1.4" evidence="1"/>
<dbReference type="eggNOG" id="COG3917">
    <property type="taxonomic scope" value="Bacteria"/>
</dbReference>
<dbReference type="STRING" id="1280954.HPO_18163"/>
<dbReference type="PANTHER" id="PTHR42943">
    <property type="entry name" value="GLUTATHIONE S-TRANSFERASE KAPPA"/>
    <property type="match status" value="1"/>
</dbReference>
<keyword evidence="5" id="KW-1185">Reference proteome</keyword>
<dbReference type="GO" id="GO:0006749">
    <property type="term" value="P:glutathione metabolic process"/>
    <property type="evidence" value="ECO:0007669"/>
    <property type="project" value="TreeGrafter"/>
</dbReference>
<comment type="similarity">
    <text evidence="1">Belongs to the GST superfamily. NadH family.</text>
</comment>
<dbReference type="GO" id="GO:0004364">
    <property type="term" value="F:glutathione transferase activity"/>
    <property type="evidence" value="ECO:0007669"/>
    <property type="project" value="TreeGrafter"/>
</dbReference>
<protein>
    <recommendedName>
        <fullName evidence="1">2-hydroxychromene-2-carboxylate isomerase</fullName>
        <ecNumber evidence="1">5.99.1.4</ecNumber>
    </recommendedName>
</protein>
<dbReference type="InterPro" id="IPR001853">
    <property type="entry name" value="DSBA-like_thioredoxin_dom"/>
</dbReference>
<proteinExistence type="inferred from homology"/>
<dbReference type="PANTHER" id="PTHR42943:SF2">
    <property type="entry name" value="GLUTATHIONE S-TRANSFERASE KAPPA 1"/>
    <property type="match status" value="1"/>
</dbReference>
<dbReference type="InterPro" id="IPR014440">
    <property type="entry name" value="HCCAis_GSTk"/>
</dbReference>
<dbReference type="Proteomes" id="UP000027100">
    <property type="component" value="Unassembled WGS sequence"/>
</dbReference>
<feature type="active site" description="Nucleophile" evidence="2">
    <location>
        <position position="15"/>
    </location>
</feature>
<evidence type="ECO:0000259" key="3">
    <source>
        <dbReference type="Pfam" id="PF01323"/>
    </source>
</evidence>
<dbReference type="Pfam" id="PF01323">
    <property type="entry name" value="DSBA"/>
    <property type="match status" value="1"/>
</dbReference>
<dbReference type="Gene3D" id="3.40.30.10">
    <property type="entry name" value="Glutaredoxin"/>
    <property type="match status" value="1"/>
</dbReference>
<comment type="catalytic activity">
    <reaction evidence="1">
        <text>2-hydroxychromene-2-carboxylate = (3E)-4-(2-hydroxyphenyl)-2-oxobut-3-enoate</text>
        <dbReference type="Rhea" id="RHEA:27401"/>
        <dbReference type="ChEBI" id="CHEBI:59350"/>
        <dbReference type="ChEBI" id="CHEBI:59353"/>
        <dbReference type="EC" id="5.99.1.4"/>
    </reaction>
</comment>
<dbReference type="PATRIC" id="fig|1280954.3.peg.3657"/>
<dbReference type="GO" id="GO:0018845">
    <property type="term" value="F:2-hydroxychromene-2-carboxylate isomerase activity"/>
    <property type="evidence" value="ECO:0007669"/>
    <property type="project" value="UniProtKB-UniRule"/>
</dbReference>
<comment type="caution">
    <text evidence="4">The sequence shown here is derived from an EMBL/GenBank/DDBJ whole genome shotgun (WGS) entry which is preliminary data.</text>
</comment>
<dbReference type="RefSeq" id="WP_035602152.1">
    <property type="nucleotide sequence ID" value="NZ_ARYM01000033.1"/>
</dbReference>
<dbReference type="AlphaFoldDB" id="A0A062VFN8"/>
<gene>
    <name evidence="4" type="ORF">HPO_18163</name>
</gene>
<dbReference type="InterPro" id="IPR036249">
    <property type="entry name" value="Thioredoxin-like_sf"/>
</dbReference>
<dbReference type="PIRSF" id="PIRSF006386">
    <property type="entry name" value="HCCAis_GSTk"/>
    <property type="match status" value="1"/>
</dbReference>
<dbReference type="InterPro" id="IPR044087">
    <property type="entry name" value="NahD-like"/>
</dbReference>
<dbReference type="CDD" id="cd03022">
    <property type="entry name" value="DsbA_HCCA_Iso"/>
    <property type="match status" value="1"/>
</dbReference>
<name>A0A062VFN8_9PROT</name>